<evidence type="ECO:0000256" key="3">
    <source>
        <dbReference type="ARBA" id="ARBA00022837"/>
    </source>
</evidence>
<evidence type="ECO:0000256" key="5">
    <source>
        <dbReference type="SAM" id="SignalP"/>
    </source>
</evidence>
<accession>A0A9P0JB05</accession>
<evidence type="ECO:0000313" key="8">
    <source>
        <dbReference type="Proteomes" id="UP001153620"/>
    </source>
</evidence>
<dbReference type="SUPFAM" id="SSF47473">
    <property type="entry name" value="EF-hand"/>
    <property type="match status" value="1"/>
</dbReference>
<dbReference type="Gene3D" id="1.10.238.10">
    <property type="entry name" value="EF-hand"/>
    <property type="match status" value="1"/>
</dbReference>
<dbReference type="Proteomes" id="UP001153620">
    <property type="component" value="Chromosome 4"/>
</dbReference>
<evidence type="ECO:0000313" key="7">
    <source>
        <dbReference type="EMBL" id="CAH1734240.1"/>
    </source>
</evidence>
<keyword evidence="1 5" id="KW-0732">Signal</keyword>
<gene>
    <name evidence="7" type="ORF">CHIRRI_LOCUS13557</name>
</gene>
<dbReference type="EMBL" id="OU895880">
    <property type="protein sequence ID" value="CAH1734240.1"/>
    <property type="molecule type" value="Genomic_DNA"/>
</dbReference>
<dbReference type="PROSITE" id="PS50222">
    <property type="entry name" value="EF_HAND_2"/>
    <property type="match status" value="1"/>
</dbReference>
<feature type="signal peptide" evidence="5">
    <location>
        <begin position="1"/>
        <end position="20"/>
    </location>
</feature>
<evidence type="ECO:0000259" key="6">
    <source>
        <dbReference type="PROSITE" id="PS50222"/>
    </source>
</evidence>
<keyword evidence="2" id="KW-0677">Repeat</keyword>
<reference evidence="7" key="2">
    <citation type="submission" date="2022-10" db="EMBL/GenBank/DDBJ databases">
        <authorList>
            <consortium name="ENA_rothamsted_submissions"/>
            <consortium name="culmorum"/>
            <person name="King R."/>
        </authorList>
    </citation>
    <scope>NUCLEOTIDE SEQUENCE</scope>
</reference>
<feature type="region of interest" description="Disordered" evidence="4">
    <location>
        <begin position="147"/>
        <end position="171"/>
    </location>
</feature>
<feature type="domain" description="EF-hand" evidence="6">
    <location>
        <begin position="116"/>
        <end position="151"/>
    </location>
</feature>
<dbReference type="PANTHER" id="PTHR23104">
    <property type="entry name" value="MULTIPLE COAGULATION FACTOR DEFICIENCY PROTEIN 2 NEURAL STEM CELL DERIVED NEURONAL SURVIVAL PROTEIN"/>
    <property type="match status" value="1"/>
</dbReference>
<proteinExistence type="predicted"/>
<sequence length="171" mass="19643">MFIKSSITLSILLLVVEINAKHGPHHPRNSYVVKRETRKQEFNEHLNSHDKEHLAEDLTGMHVKHKEISEMSDDEKSFYYFKIHDTDNNNNLDGLEMIKAALHRHGESNSQDELSHITSVVDEFLDFADLDKNGFLNYAEYVKAMNASNEDKYEEPPQSITSSESAESHQG</sequence>
<feature type="chain" id="PRO_5040395027" description="EF-hand domain-containing protein" evidence="5">
    <location>
        <begin position="21"/>
        <end position="171"/>
    </location>
</feature>
<dbReference type="Pfam" id="PF13499">
    <property type="entry name" value="EF-hand_7"/>
    <property type="match status" value="1"/>
</dbReference>
<protein>
    <recommendedName>
        <fullName evidence="6">EF-hand domain-containing protein</fullName>
    </recommendedName>
</protein>
<evidence type="ECO:0000256" key="2">
    <source>
        <dbReference type="ARBA" id="ARBA00022737"/>
    </source>
</evidence>
<keyword evidence="3" id="KW-0106">Calcium</keyword>
<dbReference type="PANTHER" id="PTHR23104:SF1">
    <property type="entry name" value="EF-HAND DOMAIN-CONTAINING PROTEIN"/>
    <property type="match status" value="1"/>
</dbReference>
<reference evidence="7" key="1">
    <citation type="submission" date="2022-01" db="EMBL/GenBank/DDBJ databases">
        <authorList>
            <person name="King R."/>
        </authorList>
    </citation>
    <scope>NUCLEOTIDE SEQUENCE</scope>
</reference>
<dbReference type="AlphaFoldDB" id="A0A9P0JB05"/>
<dbReference type="InterPro" id="IPR002048">
    <property type="entry name" value="EF_hand_dom"/>
</dbReference>
<evidence type="ECO:0000256" key="1">
    <source>
        <dbReference type="ARBA" id="ARBA00022729"/>
    </source>
</evidence>
<dbReference type="InterPro" id="IPR052110">
    <property type="entry name" value="MCFD2-like"/>
</dbReference>
<dbReference type="InterPro" id="IPR011992">
    <property type="entry name" value="EF-hand-dom_pair"/>
</dbReference>
<dbReference type="PROSITE" id="PS00018">
    <property type="entry name" value="EF_HAND_1"/>
    <property type="match status" value="2"/>
</dbReference>
<dbReference type="GO" id="GO:0005509">
    <property type="term" value="F:calcium ion binding"/>
    <property type="evidence" value="ECO:0007669"/>
    <property type="project" value="InterPro"/>
</dbReference>
<keyword evidence="8" id="KW-1185">Reference proteome</keyword>
<dbReference type="OrthoDB" id="7800719at2759"/>
<organism evidence="7 8">
    <name type="scientific">Chironomus riparius</name>
    <dbReference type="NCBI Taxonomy" id="315576"/>
    <lineage>
        <taxon>Eukaryota</taxon>
        <taxon>Metazoa</taxon>
        <taxon>Ecdysozoa</taxon>
        <taxon>Arthropoda</taxon>
        <taxon>Hexapoda</taxon>
        <taxon>Insecta</taxon>
        <taxon>Pterygota</taxon>
        <taxon>Neoptera</taxon>
        <taxon>Endopterygota</taxon>
        <taxon>Diptera</taxon>
        <taxon>Nematocera</taxon>
        <taxon>Chironomoidea</taxon>
        <taxon>Chironomidae</taxon>
        <taxon>Chironominae</taxon>
        <taxon>Chironomus</taxon>
    </lineage>
</organism>
<dbReference type="InterPro" id="IPR018247">
    <property type="entry name" value="EF_Hand_1_Ca_BS"/>
</dbReference>
<dbReference type="CDD" id="cd00051">
    <property type="entry name" value="EFh"/>
    <property type="match status" value="1"/>
</dbReference>
<evidence type="ECO:0000256" key="4">
    <source>
        <dbReference type="SAM" id="MobiDB-lite"/>
    </source>
</evidence>
<name>A0A9P0JB05_9DIPT</name>